<dbReference type="FunFam" id="2.60.40.10:FF:000063">
    <property type="entry name" value="neural cell adhesion molecule L1"/>
    <property type="match status" value="1"/>
</dbReference>
<dbReference type="SUPFAM" id="SSF49265">
    <property type="entry name" value="Fibronectin type III"/>
    <property type="match status" value="2"/>
</dbReference>
<evidence type="ECO:0000256" key="1">
    <source>
        <dbReference type="ARBA" id="ARBA00004251"/>
    </source>
</evidence>
<gene>
    <name evidence="18" type="ORF">PAL_GLEAN10001410</name>
</gene>
<dbReference type="CDD" id="cd05867">
    <property type="entry name" value="Ig4_L1-CAM_like"/>
    <property type="match status" value="1"/>
</dbReference>
<dbReference type="PANTHER" id="PTHR12231">
    <property type="entry name" value="CTX-RELATED TYPE I TRANSMEMBRANE PROTEIN"/>
    <property type="match status" value="1"/>
</dbReference>
<dbReference type="Proteomes" id="UP000010552">
    <property type="component" value="Unassembled WGS sequence"/>
</dbReference>
<feature type="domain" description="Ig-like" evidence="16">
    <location>
        <begin position="339"/>
        <end position="432"/>
    </location>
</feature>
<evidence type="ECO:0000256" key="6">
    <source>
        <dbReference type="ARBA" id="ARBA00022737"/>
    </source>
</evidence>
<keyword evidence="6" id="KW-0677">Repeat</keyword>
<keyword evidence="19" id="KW-1185">Reference proteome</keyword>
<dbReference type="Pfam" id="PF00041">
    <property type="entry name" value="fn3"/>
    <property type="match status" value="4"/>
</dbReference>
<dbReference type="CDD" id="cd00063">
    <property type="entry name" value="FN3"/>
    <property type="match status" value="4"/>
</dbReference>
<comment type="subcellular location">
    <subcellularLocation>
        <location evidence="1">Cell membrane</location>
        <topology evidence="1">Single-pass type I membrane protein</topology>
    </subcellularLocation>
</comment>
<keyword evidence="3" id="KW-1003">Cell membrane</keyword>
<feature type="domain" description="Fibronectin type-III" evidence="17">
    <location>
        <begin position="858"/>
        <end position="951"/>
    </location>
</feature>
<dbReference type="InterPro" id="IPR051170">
    <property type="entry name" value="Neural/epithelial_adhesion"/>
</dbReference>
<dbReference type="STRING" id="9402.L5KGT4"/>
<feature type="chain" id="PRO_5003969202" evidence="15">
    <location>
        <begin position="20"/>
        <end position="1394"/>
    </location>
</feature>
<reference evidence="19" key="1">
    <citation type="journal article" date="2013" name="Science">
        <title>Comparative analysis of bat genomes provides insight into the evolution of flight and immunity.</title>
        <authorList>
            <person name="Zhang G."/>
            <person name="Cowled C."/>
            <person name="Shi Z."/>
            <person name="Huang Z."/>
            <person name="Bishop-Lilly K.A."/>
            <person name="Fang X."/>
            <person name="Wynne J.W."/>
            <person name="Xiong Z."/>
            <person name="Baker M.L."/>
            <person name="Zhao W."/>
            <person name="Tachedjian M."/>
            <person name="Zhu Y."/>
            <person name="Zhou P."/>
            <person name="Jiang X."/>
            <person name="Ng J."/>
            <person name="Yang L."/>
            <person name="Wu L."/>
            <person name="Xiao J."/>
            <person name="Feng Y."/>
            <person name="Chen Y."/>
            <person name="Sun X."/>
            <person name="Zhang Y."/>
            <person name="Marsh G.A."/>
            <person name="Crameri G."/>
            <person name="Broder C.C."/>
            <person name="Frey K.G."/>
            <person name="Wang L.F."/>
            <person name="Wang J."/>
        </authorList>
    </citation>
    <scope>NUCLEOTIDE SEQUENCE [LARGE SCALE GENOMIC DNA]</scope>
</reference>
<keyword evidence="4 14" id="KW-0812">Transmembrane</keyword>
<keyword evidence="10" id="KW-1015">Disulfide bond</keyword>
<evidence type="ECO:0000259" key="17">
    <source>
        <dbReference type="PROSITE" id="PS50853"/>
    </source>
</evidence>
<evidence type="ECO:0000256" key="9">
    <source>
        <dbReference type="ARBA" id="ARBA00023136"/>
    </source>
</evidence>
<feature type="domain" description="Ig-like" evidence="16">
    <location>
        <begin position="194"/>
        <end position="282"/>
    </location>
</feature>
<dbReference type="InterPro" id="IPR013783">
    <property type="entry name" value="Ig-like_fold"/>
</dbReference>
<protein>
    <submittedName>
        <fullName evidence="18">Neural cell adhesion molecule L1</fullName>
    </submittedName>
</protein>
<dbReference type="FunFam" id="2.60.40.10:FF:000945">
    <property type="entry name" value="Neural cell adhesion molecule L1"/>
    <property type="match status" value="1"/>
</dbReference>
<evidence type="ECO:0000256" key="14">
    <source>
        <dbReference type="SAM" id="Phobius"/>
    </source>
</evidence>
<dbReference type="Pfam" id="PF07679">
    <property type="entry name" value="I-set"/>
    <property type="match status" value="3"/>
</dbReference>
<feature type="signal peptide" evidence="15">
    <location>
        <begin position="1"/>
        <end position="19"/>
    </location>
</feature>
<dbReference type="PANTHER" id="PTHR12231:SF241">
    <property type="entry name" value="L1 CELL ADHESION MOLECULE"/>
    <property type="match status" value="1"/>
</dbReference>
<sequence length="1394" mass="154002">MAVALRYLWPLLLCSPCLLIQIPEELMEPPVITDQSPRRLVVFPTDDISLKCEATGKPEVQFRWTRDGVHFKPKEELGVTVHQAPRSGSFTITGNNSNFAQRFQGTYRCFASNKLGTAMSHEIQLMAEEILHIKQDERVTMGQNGNLYFANVLTSDNHSDYICHAHFPGTRTIIQKEPIDLRVKATNSMIDRKPRLLFPTNASSHLVALQGQPLVLECIAEGFPTPTIKWLRPSGHMPADRVTYQNHNKTLHLLDMGEEDDGEYRCLAENSLGSDRHTYYVTVEGMVSLLGATPALLQGSPERPPGVAICDAHCHGGAGGIWARGESWLQAAGSGQLPPFLAAAPYWLHKPQSHLYGPGETARLDCQVQGRPKPEVTWRINGIPVEELGKDQKYRIQHGALTLSNVQPSDTMVTQCEARNRHGVLLANAYIYVVQLPAKILTPDNETYLAVEGSTAYLLCKAFGAPVPGVQWLDKEGKTVLQDERFFPYTNGTLGIRDLQANDTGHYYCQAANDQNNVTIVANLQVKDATQITQGPQNAIEKKGSRVTFTCQASFDPSLQRSITWRRDGRNLQELGDSDKYFIEDGRLVIHSLDYSDQGNYSCVASTKLDVVESKAELLVVGSPGPVPQLELSGRHLLKQSQVHLSWSPADDHNSPIESKRPGHDATHLPHCPFCQPSLLPGPWLHDCHLTGAHGSSCESENANRLGHLRESQACTLITSPPYHTLITPSSIHFSAEYDIEFEDKEMAPEKWYSLGKVPGNQTSTTLKLSPYVHYTFRVTAINKYGPGEPSPASETVVTPEAGLQRELRGRVPSGLLAPGFQGQKGPFFPSSSAFTASAGAQSIDELTIHCFPAPEKNPVDVRGEGNETNNMVITWKPLRWMDWNAPHVQYRVQWRPQGLRGAWQEQIVNDPFLVVSNTSTFVPYEIKVQAINSQGKGPEPQVTIGYSGEDYPQASPQLEDVKILNSSTVLVKWWPLDPAQVKGHLRGYNVTYWWEGSQRKHSKRHVHKGHVVVPANTTSTILGGLRPYSSYHLEVQAFNGRGLGPASKMTFSTPEGVPGHPEALHLECQSNTSLLLHWQPPLSHNGVLTGYVLSYHSLDDGVMEQLSFNLSDPELRMHNLTNLSPHLRYRFQLQATTKEGPGEAIVQEGGTMALSGTLDFGNISAMAGENYSVVSWVPKEGQCNFGFQISFKARGEEKMGAYLPPQYVSYNQRSYTQWDLQPDTDYDICLLKNTVLLHQMAVKTNGTGRMRLPPPGFATEGWFIGFISAIILLLLILLILCFIKRSKGGKYSVKDKEDTQVDSEARPMKDETFGEYSDNEEKAFGSSQPSLNGDIKPLGSDDSLADYGGSVDVQFNEDGSFIGQYSGKKEKEAAGGNDSSGAASPINPAGTLE</sequence>
<dbReference type="SMART" id="SM00408">
    <property type="entry name" value="IGc2"/>
    <property type="match status" value="5"/>
</dbReference>
<dbReference type="InterPro" id="IPR003961">
    <property type="entry name" value="FN3_dom"/>
</dbReference>
<evidence type="ECO:0000256" key="13">
    <source>
        <dbReference type="SAM" id="MobiDB-lite"/>
    </source>
</evidence>
<feature type="transmembrane region" description="Helical" evidence="14">
    <location>
        <begin position="1262"/>
        <end position="1284"/>
    </location>
</feature>
<dbReference type="InterPro" id="IPR007110">
    <property type="entry name" value="Ig-like_dom"/>
</dbReference>
<dbReference type="FunFam" id="2.60.40.10:FF:000713">
    <property type="entry name" value="Neural cell adhesion molecule L1"/>
    <property type="match status" value="1"/>
</dbReference>
<keyword evidence="7" id="KW-0130">Cell adhesion</keyword>
<dbReference type="SMART" id="SM00060">
    <property type="entry name" value="FN3"/>
    <property type="match status" value="4"/>
</dbReference>
<keyword evidence="8 14" id="KW-1133">Transmembrane helix</keyword>
<dbReference type="Pfam" id="PF13927">
    <property type="entry name" value="Ig_3"/>
    <property type="match status" value="2"/>
</dbReference>
<feature type="domain" description="Fibronectin type-III" evidence="17">
    <location>
        <begin position="701"/>
        <end position="802"/>
    </location>
</feature>
<feature type="domain" description="Fibronectin type-III" evidence="17">
    <location>
        <begin position="1061"/>
        <end position="1156"/>
    </location>
</feature>
<dbReference type="GO" id="GO:0005886">
    <property type="term" value="C:plasma membrane"/>
    <property type="evidence" value="ECO:0007669"/>
    <property type="project" value="UniProtKB-SubCell"/>
</dbReference>
<evidence type="ECO:0000313" key="18">
    <source>
        <dbReference type="EMBL" id="ELK09728.1"/>
    </source>
</evidence>
<dbReference type="InterPro" id="IPR036116">
    <property type="entry name" value="FN3_sf"/>
</dbReference>
<evidence type="ECO:0000256" key="4">
    <source>
        <dbReference type="ARBA" id="ARBA00022692"/>
    </source>
</evidence>
<dbReference type="InterPro" id="IPR026966">
    <property type="entry name" value="Neurofascin/L1/NrCAM_C"/>
</dbReference>
<dbReference type="GO" id="GO:0007155">
    <property type="term" value="P:cell adhesion"/>
    <property type="evidence" value="ECO:0007669"/>
    <property type="project" value="UniProtKB-KW"/>
</dbReference>
<dbReference type="InterPro" id="IPR003599">
    <property type="entry name" value="Ig_sub"/>
</dbReference>
<dbReference type="Pfam" id="PF13882">
    <property type="entry name" value="Bravo_FIGEY"/>
    <property type="match status" value="1"/>
</dbReference>
<feature type="domain" description="Ig-like" evidence="16">
    <location>
        <begin position="530"/>
        <end position="619"/>
    </location>
</feature>
<keyword evidence="11" id="KW-0325">Glycoprotein</keyword>
<dbReference type="SUPFAM" id="SSF48726">
    <property type="entry name" value="Immunoglobulin"/>
    <property type="match status" value="5"/>
</dbReference>
<evidence type="ECO:0000256" key="15">
    <source>
        <dbReference type="SAM" id="SignalP"/>
    </source>
</evidence>
<keyword evidence="5 15" id="KW-0732">Signal</keyword>
<dbReference type="PROSITE" id="PS50835">
    <property type="entry name" value="IG_LIKE"/>
    <property type="match status" value="5"/>
</dbReference>
<dbReference type="InterPro" id="IPR013098">
    <property type="entry name" value="Ig_I-set"/>
</dbReference>
<dbReference type="SMART" id="SM00409">
    <property type="entry name" value="IG"/>
    <property type="match status" value="5"/>
</dbReference>
<dbReference type="PROSITE" id="PS50853">
    <property type="entry name" value="FN3"/>
    <property type="match status" value="4"/>
</dbReference>
<evidence type="ECO:0000259" key="16">
    <source>
        <dbReference type="PROSITE" id="PS50835"/>
    </source>
</evidence>
<dbReference type="CDD" id="cd05876">
    <property type="entry name" value="Ig3_L1-CAM"/>
    <property type="match status" value="1"/>
</dbReference>
<accession>L5KGT4</accession>
<keyword evidence="12" id="KW-0393">Immunoglobulin domain</keyword>
<feature type="compositionally biased region" description="Basic and acidic residues" evidence="13">
    <location>
        <begin position="1294"/>
        <end position="1313"/>
    </location>
</feature>
<feature type="region of interest" description="Disordered" evidence="13">
    <location>
        <begin position="1294"/>
        <end position="1344"/>
    </location>
</feature>
<dbReference type="FunFam" id="2.60.40.10:FF:000028">
    <property type="entry name" value="Neuronal cell adhesion molecule"/>
    <property type="match status" value="1"/>
</dbReference>
<feature type="domain" description="Fibronectin type-III" evidence="17">
    <location>
        <begin position="953"/>
        <end position="1057"/>
    </location>
</feature>
<dbReference type="GO" id="GO:0043005">
    <property type="term" value="C:neuron projection"/>
    <property type="evidence" value="ECO:0007669"/>
    <property type="project" value="UniProtKB-ARBA"/>
</dbReference>
<organism evidence="18 19">
    <name type="scientific">Pteropus alecto</name>
    <name type="common">Black flying fox</name>
    <dbReference type="NCBI Taxonomy" id="9402"/>
    <lineage>
        <taxon>Eukaryota</taxon>
        <taxon>Metazoa</taxon>
        <taxon>Chordata</taxon>
        <taxon>Craniata</taxon>
        <taxon>Vertebrata</taxon>
        <taxon>Euteleostomi</taxon>
        <taxon>Mammalia</taxon>
        <taxon>Eutheria</taxon>
        <taxon>Laurasiatheria</taxon>
        <taxon>Chiroptera</taxon>
        <taxon>Yinpterochiroptera</taxon>
        <taxon>Pteropodoidea</taxon>
        <taxon>Pteropodidae</taxon>
        <taxon>Pteropodinae</taxon>
        <taxon>Pteropus</taxon>
    </lineage>
</organism>
<dbReference type="EMBL" id="KB030794">
    <property type="protein sequence ID" value="ELK09728.1"/>
    <property type="molecule type" value="Genomic_DNA"/>
</dbReference>
<evidence type="ECO:0000256" key="12">
    <source>
        <dbReference type="ARBA" id="ARBA00023319"/>
    </source>
</evidence>
<dbReference type="FunFam" id="2.60.40.10:FF:000561">
    <property type="entry name" value="Neural cell adhesion molecule L1"/>
    <property type="match status" value="1"/>
</dbReference>
<dbReference type="InterPro" id="IPR003598">
    <property type="entry name" value="Ig_sub2"/>
</dbReference>
<feature type="region of interest" description="Disordered" evidence="13">
    <location>
        <begin position="1363"/>
        <end position="1394"/>
    </location>
</feature>
<comment type="similarity">
    <text evidence="2">Belongs to the immunoglobulin superfamily. L1/neurofascin/NgCAM family.</text>
</comment>
<evidence type="ECO:0000256" key="10">
    <source>
        <dbReference type="ARBA" id="ARBA00023157"/>
    </source>
</evidence>
<name>L5KGT4_PTEAL</name>
<dbReference type="FunFam" id="2.60.40.10:FF:000658">
    <property type="entry name" value="Neural cell adhesion molecule L1"/>
    <property type="match status" value="1"/>
</dbReference>
<dbReference type="InterPro" id="IPR036179">
    <property type="entry name" value="Ig-like_dom_sf"/>
</dbReference>
<feature type="domain" description="Ig-like" evidence="16">
    <location>
        <begin position="29"/>
        <end position="124"/>
    </location>
</feature>
<evidence type="ECO:0000256" key="7">
    <source>
        <dbReference type="ARBA" id="ARBA00022889"/>
    </source>
</evidence>
<evidence type="ECO:0000256" key="8">
    <source>
        <dbReference type="ARBA" id="ARBA00022989"/>
    </source>
</evidence>
<evidence type="ECO:0000256" key="2">
    <source>
        <dbReference type="ARBA" id="ARBA00008588"/>
    </source>
</evidence>
<keyword evidence="9 14" id="KW-0472">Membrane</keyword>
<evidence type="ECO:0000256" key="5">
    <source>
        <dbReference type="ARBA" id="ARBA00022729"/>
    </source>
</evidence>
<dbReference type="FunFam" id="2.60.40.10:FF:000100">
    <property type="entry name" value="Neuronal cell adhesion molecule a"/>
    <property type="match status" value="1"/>
</dbReference>
<dbReference type="InParanoid" id="L5KGT4"/>
<dbReference type="Gene3D" id="2.60.40.10">
    <property type="entry name" value="Immunoglobulins"/>
    <property type="match status" value="10"/>
</dbReference>
<evidence type="ECO:0000256" key="11">
    <source>
        <dbReference type="ARBA" id="ARBA00023180"/>
    </source>
</evidence>
<evidence type="ECO:0000313" key="19">
    <source>
        <dbReference type="Proteomes" id="UP000010552"/>
    </source>
</evidence>
<evidence type="ECO:0000256" key="3">
    <source>
        <dbReference type="ARBA" id="ARBA00022475"/>
    </source>
</evidence>
<feature type="domain" description="Ig-like" evidence="16">
    <location>
        <begin position="437"/>
        <end position="525"/>
    </location>
</feature>
<dbReference type="FunFam" id="2.60.40.10:FF:000005">
    <property type="entry name" value="Neuronal cell adhesion molecule"/>
    <property type="match status" value="1"/>
</dbReference>
<feature type="compositionally biased region" description="Low complexity" evidence="13">
    <location>
        <begin position="1375"/>
        <end position="1385"/>
    </location>
</feature>
<dbReference type="FunCoup" id="L5KGT4">
    <property type="interactions" value="353"/>
</dbReference>
<proteinExistence type="inferred from homology"/>